<dbReference type="EMBL" id="NKCI01000056">
    <property type="protein sequence ID" value="RSL60734.1"/>
    <property type="molecule type" value="Genomic_DNA"/>
</dbReference>
<proteinExistence type="predicted"/>
<dbReference type="SUPFAM" id="SSF54427">
    <property type="entry name" value="NTF2-like"/>
    <property type="match status" value="1"/>
</dbReference>
<protein>
    <recommendedName>
        <fullName evidence="4">Dienelactone hydrolase</fullName>
    </recommendedName>
</protein>
<dbReference type="PANTHER" id="PTHR38436">
    <property type="entry name" value="POLYKETIDE CYCLASE SNOAL-LIKE DOMAIN"/>
    <property type="match status" value="1"/>
</dbReference>
<feature type="region of interest" description="Disordered" evidence="1">
    <location>
        <begin position="412"/>
        <end position="451"/>
    </location>
</feature>
<dbReference type="STRING" id="1325734.A0A428Q635"/>
<dbReference type="Pfam" id="PF07366">
    <property type="entry name" value="SnoaL"/>
    <property type="match status" value="1"/>
</dbReference>
<dbReference type="PANTHER" id="PTHR38436:SF3">
    <property type="entry name" value="CARBOXYMETHYLENEBUTENOLIDASE-RELATED"/>
    <property type="match status" value="1"/>
</dbReference>
<dbReference type="Proteomes" id="UP000288168">
    <property type="component" value="Unassembled WGS sequence"/>
</dbReference>
<organism evidence="2 3">
    <name type="scientific">Fusarium duplospermum</name>
    <dbReference type="NCBI Taxonomy" id="1325734"/>
    <lineage>
        <taxon>Eukaryota</taxon>
        <taxon>Fungi</taxon>
        <taxon>Dikarya</taxon>
        <taxon>Ascomycota</taxon>
        <taxon>Pezizomycotina</taxon>
        <taxon>Sordariomycetes</taxon>
        <taxon>Hypocreomycetidae</taxon>
        <taxon>Hypocreales</taxon>
        <taxon>Nectriaceae</taxon>
        <taxon>Fusarium</taxon>
        <taxon>Fusarium solani species complex</taxon>
    </lineage>
</organism>
<reference evidence="2 3" key="1">
    <citation type="submission" date="2017-06" db="EMBL/GenBank/DDBJ databases">
        <title>Comparative genomic analysis of Ambrosia Fusariam Clade fungi.</title>
        <authorList>
            <person name="Stajich J.E."/>
            <person name="Carrillo J."/>
            <person name="Kijimoto T."/>
            <person name="Eskalen A."/>
            <person name="O'Donnell K."/>
            <person name="Kasson M."/>
        </authorList>
    </citation>
    <scope>NUCLEOTIDE SEQUENCE [LARGE SCALE GENOMIC DNA]</scope>
    <source>
        <strain evidence="2 3">NRRL62584</strain>
    </source>
</reference>
<feature type="compositionally biased region" description="Acidic residues" evidence="1">
    <location>
        <begin position="418"/>
        <end position="436"/>
    </location>
</feature>
<dbReference type="OrthoDB" id="5440at2759"/>
<dbReference type="InterPro" id="IPR032710">
    <property type="entry name" value="NTF2-like_dom_sf"/>
</dbReference>
<dbReference type="Gene3D" id="3.10.450.50">
    <property type="match status" value="1"/>
</dbReference>
<feature type="compositionally biased region" description="Polar residues" evidence="1">
    <location>
        <begin position="442"/>
        <end position="451"/>
    </location>
</feature>
<keyword evidence="3" id="KW-1185">Reference proteome</keyword>
<dbReference type="InterPro" id="IPR009959">
    <property type="entry name" value="Cyclase_SnoaL-like"/>
</dbReference>
<evidence type="ECO:0000256" key="1">
    <source>
        <dbReference type="SAM" id="MobiDB-lite"/>
    </source>
</evidence>
<sequence>MNVNVPDLIKAAVSESKGRNVQVLNDNMTGNNYRDRNFLSSDFPSNPPKLYITGESDEFDQLTLTEWRAEGFNVEYISMESHGDGYLRKIKSLSKENLGPCEKFGIIAYDEAAAICLEHFHVLDNNPEFKLGLLIAYYPSSIPDPNGRFPSAISALVHFTAGEEVGVIKQSQMVGIQGKKRTRRRKISRGIGTGGKLNLAYPSYTYDAQPGFAEHDMEEYDGISADLAWSRSLAMARRVFGINPDFEVALDNNVQSKFFSTHPEQAMSTYTTHKTPHVTNMPTLTGGIGSAELKRFYSDFFKNPPSIKTTLISRTIGADRVVDEMHLRFKHTEEVPWMLPGVPPTNKKIEIMMVSIVTLRGGRLYHEHVYWDQASVLVQAGLLDPELLPQSAKDLGVKKLPVVGRRAARKVIKNRNESDDEGEADNELIEGWEQDEDKSRQAAATTAKQTS</sequence>
<evidence type="ECO:0000313" key="3">
    <source>
        <dbReference type="Proteomes" id="UP000288168"/>
    </source>
</evidence>
<dbReference type="AlphaFoldDB" id="A0A428Q635"/>
<gene>
    <name evidence="2" type="ORF">CEP54_006586</name>
</gene>
<name>A0A428Q635_9HYPO</name>
<evidence type="ECO:0000313" key="2">
    <source>
        <dbReference type="EMBL" id="RSL60734.1"/>
    </source>
</evidence>
<comment type="caution">
    <text evidence="2">The sequence shown here is derived from an EMBL/GenBank/DDBJ whole genome shotgun (WGS) entry which is preliminary data.</text>
</comment>
<evidence type="ECO:0008006" key="4">
    <source>
        <dbReference type="Google" id="ProtNLM"/>
    </source>
</evidence>
<dbReference type="GO" id="GO:0030638">
    <property type="term" value="P:polyketide metabolic process"/>
    <property type="evidence" value="ECO:0007669"/>
    <property type="project" value="InterPro"/>
</dbReference>
<accession>A0A428Q635</accession>